<name>A0AAD3CPC6_9STRA</name>
<feature type="coiled-coil region" evidence="1">
    <location>
        <begin position="119"/>
        <end position="226"/>
    </location>
</feature>
<proteinExistence type="predicted"/>
<gene>
    <name evidence="3" type="ORF">CTEN210_06164</name>
</gene>
<reference evidence="3 4" key="1">
    <citation type="journal article" date="2021" name="Sci. Rep.">
        <title>The genome of the diatom Chaetoceros tenuissimus carries an ancient integrated fragment of an extant virus.</title>
        <authorList>
            <person name="Hongo Y."/>
            <person name="Kimura K."/>
            <person name="Takaki Y."/>
            <person name="Yoshida Y."/>
            <person name="Baba S."/>
            <person name="Kobayashi G."/>
            <person name="Nagasaki K."/>
            <person name="Hano T."/>
            <person name="Tomaru Y."/>
        </authorList>
    </citation>
    <scope>NUCLEOTIDE SEQUENCE [LARGE SCALE GENOMIC DNA]</scope>
    <source>
        <strain evidence="3 4">NIES-3715</strain>
    </source>
</reference>
<protein>
    <submittedName>
        <fullName evidence="3">Uncharacterized protein</fullName>
    </submittedName>
</protein>
<evidence type="ECO:0000256" key="2">
    <source>
        <dbReference type="SAM" id="MobiDB-lite"/>
    </source>
</evidence>
<keyword evidence="1" id="KW-0175">Coiled coil</keyword>
<evidence type="ECO:0000313" key="3">
    <source>
        <dbReference type="EMBL" id="GFH49688.1"/>
    </source>
</evidence>
<evidence type="ECO:0000256" key="1">
    <source>
        <dbReference type="SAM" id="Coils"/>
    </source>
</evidence>
<dbReference type="Proteomes" id="UP001054902">
    <property type="component" value="Unassembled WGS sequence"/>
</dbReference>
<feature type="compositionally biased region" description="Low complexity" evidence="2">
    <location>
        <begin position="10"/>
        <end position="33"/>
    </location>
</feature>
<accession>A0AAD3CPC6</accession>
<comment type="caution">
    <text evidence="3">The sequence shown here is derived from an EMBL/GenBank/DDBJ whole genome shotgun (WGS) entry which is preliminary data.</text>
</comment>
<dbReference type="AlphaFoldDB" id="A0AAD3CPC6"/>
<sequence length="228" mass="26120">MFRKLRNQQSFLGLGSGSRSSADSSSLTDSHSLPPIGEDMMICDDRTVPSLDGTDSRGGSSSVSSFSFALSPLSFVKRNPDVSYDDFDEDLNLKSFSRPFSITFSDYDDDISTSSAEGTEELHEQLEYLRRKLEDSERQKQDLLNQCLKLQRRVSSQTRKDSNPAYLSMLKKDNDKLKAEKSRMEYEFANDVKLLLNRMNDMDIQLSKRDDKIADLEYELRVLREEFS</sequence>
<dbReference type="EMBL" id="BLLK01000038">
    <property type="protein sequence ID" value="GFH49688.1"/>
    <property type="molecule type" value="Genomic_DNA"/>
</dbReference>
<keyword evidence="4" id="KW-1185">Reference proteome</keyword>
<organism evidence="3 4">
    <name type="scientific">Chaetoceros tenuissimus</name>
    <dbReference type="NCBI Taxonomy" id="426638"/>
    <lineage>
        <taxon>Eukaryota</taxon>
        <taxon>Sar</taxon>
        <taxon>Stramenopiles</taxon>
        <taxon>Ochrophyta</taxon>
        <taxon>Bacillariophyta</taxon>
        <taxon>Coscinodiscophyceae</taxon>
        <taxon>Chaetocerotophycidae</taxon>
        <taxon>Chaetocerotales</taxon>
        <taxon>Chaetocerotaceae</taxon>
        <taxon>Chaetoceros</taxon>
    </lineage>
</organism>
<feature type="region of interest" description="Disordered" evidence="2">
    <location>
        <begin position="1"/>
        <end position="56"/>
    </location>
</feature>
<evidence type="ECO:0000313" key="4">
    <source>
        <dbReference type="Proteomes" id="UP001054902"/>
    </source>
</evidence>